<evidence type="ECO:0000313" key="2">
    <source>
        <dbReference type="EMBL" id="HJA05779.1"/>
    </source>
</evidence>
<evidence type="ECO:0000259" key="1">
    <source>
        <dbReference type="Pfam" id="PF19407"/>
    </source>
</evidence>
<dbReference type="InterPro" id="IPR013783">
    <property type="entry name" value="Ig-like_fold"/>
</dbReference>
<protein>
    <recommendedName>
        <fullName evidence="1">DUF5979 domain-containing protein</fullName>
    </recommendedName>
</protein>
<dbReference type="Pfam" id="PF19407">
    <property type="entry name" value="DUF5979"/>
    <property type="match status" value="1"/>
</dbReference>
<dbReference type="EMBL" id="DXAK01000007">
    <property type="protein sequence ID" value="HJA05779.1"/>
    <property type="molecule type" value="Genomic_DNA"/>
</dbReference>
<dbReference type="InterPro" id="IPR046022">
    <property type="entry name" value="DUF5979"/>
</dbReference>
<dbReference type="AlphaFoldDB" id="A0A9D2H8J9"/>
<organism evidence="2 3">
    <name type="scientific">Candidatus Mediterraneibacter pullicola</name>
    <dbReference type="NCBI Taxonomy" id="2838682"/>
    <lineage>
        <taxon>Bacteria</taxon>
        <taxon>Bacillati</taxon>
        <taxon>Bacillota</taxon>
        <taxon>Clostridia</taxon>
        <taxon>Lachnospirales</taxon>
        <taxon>Lachnospiraceae</taxon>
        <taxon>Mediterraneibacter</taxon>
    </lineage>
</organism>
<dbReference type="Gene3D" id="2.60.40.1140">
    <property type="entry name" value="Collagen-binding surface protein Cna, B-type domain"/>
    <property type="match status" value="1"/>
</dbReference>
<comment type="caution">
    <text evidence="2">The sequence shown here is derived from an EMBL/GenBank/DDBJ whole genome shotgun (WGS) entry which is preliminary data.</text>
</comment>
<accession>A0A9D2H8J9</accession>
<reference evidence="2" key="1">
    <citation type="journal article" date="2021" name="PeerJ">
        <title>Extensive microbial diversity within the chicken gut microbiome revealed by metagenomics and culture.</title>
        <authorList>
            <person name="Gilroy R."/>
            <person name="Ravi A."/>
            <person name="Getino M."/>
            <person name="Pursley I."/>
            <person name="Horton D.L."/>
            <person name="Alikhan N.F."/>
            <person name="Baker D."/>
            <person name="Gharbi K."/>
            <person name="Hall N."/>
            <person name="Watson M."/>
            <person name="Adriaenssens E.M."/>
            <person name="Foster-Nyarko E."/>
            <person name="Jarju S."/>
            <person name="Secka A."/>
            <person name="Antonio M."/>
            <person name="Oren A."/>
            <person name="Chaudhuri R.R."/>
            <person name="La Ragione R."/>
            <person name="Hildebrand F."/>
            <person name="Pallen M.J."/>
        </authorList>
    </citation>
    <scope>NUCLEOTIDE SEQUENCE</scope>
    <source>
        <strain evidence="2">ChiSjej2B20-11307</strain>
    </source>
</reference>
<gene>
    <name evidence="2" type="ORF">H9798_01340</name>
</gene>
<evidence type="ECO:0000313" key="3">
    <source>
        <dbReference type="Proteomes" id="UP000824223"/>
    </source>
</evidence>
<dbReference type="Proteomes" id="UP000824223">
    <property type="component" value="Unassembled WGS sequence"/>
</dbReference>
<sequence>MMRKRIERGGALLLGFAVVLSAMILPEVYAAEAVDTQRECSITFSVSSTDYAEELAGAQIPVDLYKVASIDVSGNYTAEGSFAELDLSFTENDDTAADVWEERAADAVGMIGDTAPTAEISVVNGTAEADGLAAGMYLVVAEETSTDYYNYSFAPYLISLPDNDYYDGGSDAWIYDVQVGLKPEQTERYGSLQINKTLTGQNVSMGSEASFIFQVDITTPKGETDMKLVSIDFTDSAASASAVVDEIPAGSQVTVTEVYSGAGYELTASDGNAVITADETASTSFTNEYNGSWNGGYGVVNNYSPDENGQYVWTSSAAEN</sequence>
<name>A0A9D2H8J9_9FIRM</name>
<reference evidence="2" key="2">
    <citation type="submission" date="2021-04" db="EMBL/GenBank/DDBJ databases">
        <authorList>
            <person name="Gilroy R."/>
        </authorList>
    </citation>
    <scope>NUCLEOTIDE SEQUENCE</scope>
    <source>
        <strain evidence="2">ChiSjej2B20-11307</strain>
    </source>
</reference>
<feature type="domain" description="DUF5979" evidence="1">
    <location>
        <begin position="192"/>
        <end position="290"/>
    </location>
</feature>
<dbReference type="Gene3D" id="2.60.40.10">
    <property type="entry name" value="Immunoglobulins"/>
    <property type="match status" value="1"/>
</dbReference>
<proteinExistence type="predicted"/>